<dbReference type="Proteomes" id="UP001497535">
    <property type="component" value="Unassembled WGS sequence"/>
</dbReference>
<sequence>MNGTQKFTIQKDTRSQDRLPSAHTCFNQLDLPEYPNYETLQKMLLLACRECSEGFAFA</sequence>
<protein>
    <submittedName>
        <fullName evidence="1">Uncharacterized protein</fullName>
    </submittedName>
</protein>
<dbReference type="EMBL" id="CAVMJV010000013">
    <property type="protein sequence ID" value="CAK5049465.1"/>
    <property type="molecule type" value="Genomic_DNA"/>
</dbReference>
<evidence type="ECO:0000313" key="1">
    <source>
        <dbReference type="EMBL" id="CAK5049465.1"/>
    </source>
</evidence>
<reference evidence="1" key="1">
    <citation type="submission" date="2023-11" db="EMBL/GenBank/DDBJ databases">
        <authorList>
            <person name="Poullet M."/>
        </authorList>
    </citation>
    <scope>NUCLEOTIDE SEQUENCE</scope>
    <source>
        <strain evidence="1">E1834</strain>
    </source>
</reference>
<evidence type="ECO:0000313" key="2">
    <source>
        <dbReference type="Proteomes" id="UP001497535"/>
    </source>
</evidence>
<comment type="caution">
    <text evidence="1">The sequence shown here is derived from an EMBL/GenBank/DDBJ whole genome shotgun (WGS) entry which is preliminary data.</text>
</comment>
<proteinExistence type="predicted"/>
<organism evidence="1 2">
    <name type="scientific">Meloidogyne enterolobii</name>
    <name type="common">Root-knot nematode worm</name>
    <name type="synonym">Meloidogyne mayaguensis</name>
    <dbReference type="NCBI Taxonomy" id="390850"/>
    <lineage>
        <taxon>Eukaryota</taxon>
        <taxon>Metazoa</taxon>
        <taxon>Ecdysozoa</taxon>
        <taxon>Nematoda</taxon>
        <taxon>Chromadorea</taxon>
        <taxon>Rhabditida</taxon>
        <taxon>Tylenchina</taxon>
        <taxon>Tylenchomorpha</taxon>
        <taxon>Tylenchoidea</taxon>
        <taxon>Meloidogynidae</taxon>
        <taxon>Meloidogyninae</taxon>
        <taxon>Meloidogyne</taxon>
    </lineage>
</organism>
<keyword evidence="2" id="KW-1185">Reference proteome</keyword>
<name>A0ACB0YJN5_MELEN</name>
<gene>
    <name evidence="1" type="ORF">MENTE1834_LOCUS13069</name>
</gene>
<accession>A0ACB0YJN5</accession>